<dbReference type="GO" id="GO:0005737">
    <property type="term" value="C:cytoplasm"/>
    <property type="evidence" value="ECO:0007669"/>
    <property type="project" value="TreeGrafter"/>
</dbReference>
<sequence length="270" mass="29951">MVKVIGKYFPSNQSLDFLGNILDSMLSASPTCTTAADTGSLQSLGSMEILFWMRERAQVLDILETIFIWMLTIQERSVRGFLLEGISVLAGFHLEAVISSLLRKPLPMDSDTSELWRALSGERFLHPLHTTNPGSQELEATCASLEMLTTIHSSPVLRKLLPEILCALLEQVRRTVGQYMPMPTGSIRRRQLQKGQLRAVGNPCRLSMETLACAISKGLGEGVAAALCKEGTWTLLESPQMHHERVCQLARHCDECMGMGIRRPCFCSCL</sequence>
<proteinExistence type="predicted"/>
<keyword evidence="3" id="KW-1185">Reference proteome</keyword>
<organism evidence="2 3">
    <name type="scientific">Alligator mississippiensis</name>
    <name type="common">American alligator</name>
    <dbReference type="NCBI Taxonomy" id="8496"/>
    <lineage>
        <taxon>Eukaryota</taxon>
        <taxon>Metazoa</taxon>
        <taxon>Chordata</taxon>
        <taxon>Craniata</taxon>
        <taxon>Vertebrata</taxon>
        <taxon>Euteleostomi</taxon>
        <taxon>Archelosauria</taxon>
        <taxon>Archosauria</taxon>
        <taxon>Crocodylia</taxon>
        <taxon>Alligatoridae</taxon>
        <taxon>Alligatorinae</taxon>
        <taxon>Alligator</taxon>
    </lineage>
</organism>
<dbReference type="AlphaFoldDB" id="A0A151NXG5"/>
<dbReference type="PANTHER" id="PTHR23120:SF22">
    <property type="entry name" value="MAESTRO HEAT-LIKE REPEAT-CONTAINING PROTEIN FAMILY MEMBER 2B"/>
    <property type="match status" value="1"/>
</dbReference>
<evidence type="ECO:0000259" key="1">
    <source>
        <dbReference type="Pfam" id="PF21047"/>
    </source>
</evidence>
<comment type="caution">
    <text evidence="2">The sequence shown here is derived from an EMBL/GenBank/DDBJ whole genome shotgun (WGS) entry which is preliminary data.</text>
</comment>
<reference evidence="2 3" key="1">
    <citation type="journal article" date="2012" name="Genome Biol.">
        <title>Sequencing three crocodilian genomes to illuminate the evolution of archosaurs and amniotes.</title>
        <authorList>
            <person name="St John J.A."/>
            <person name="Braun E.L."/>
            <person name="Isberg S.R."/>
            <person name="Miles L.G."/>
            <person name="Chong A.Y."/>
            <person name="Gongora J."/>
            <person name="Dalzell P."/>
            <person name="Moran C."/>
            <person name="Bed'hom B."/>
            <person name="Abzhanov A."/>
            <person name="Burgess S.C."/>
            <person name="Cooksey A.M."/>
            <person name="Castoe T.A."/>
            <person name="Crawford N.G."/>
            <person name="Densmore L.D."/>
            <person name="Drew J.C."/>
            <person name="Edwards S.V."/>
            <person name="Faircloth B.C."/>
            <person name="Fujita M.K."/>
            <person name="Greenwold M.J."/>
            <person name="Hoffmann F.G."/>
            <person name="Howard J.M."/>
            <person name="Iguchi T."/>
            <person name="Janes D.E."/>
            <person name="Khan S.Y."/>
            <person name="Kohno S."/>
            <person name="de Koning A.J."/>
            <person name="Lance S.L."/>
            <person name="McCarthy F.M."/>
            <person name="McCormack J.E."/>
            <person name="Merchant M.E."/>
            <person name="Peterson D.G."/>
            <person name="Pollock D.D."/>
            <person name="Pourmand N."/>
            <person name="Raney B.J."/>
            <person name="Roessler K.A."/>
            <person name="Sanford J.R."/>
            <person name="Sawyer R.H."/>
            <person name="Schmidt C.J."/>
            <person name="Triplett E.W."/>
            <person name="Tuberville T.D."/>
            <person name="Venegas-Anaya M."/>
            <person name="Howard J.T."/>
            <person name="Jarvis E.D."/>
            <person name="Guillette L.J.Jr."/>
            <person name="Glenn T.C."/>
            <person name="Green R.E."/>
            <person name="Ray D.A."/>
        </authorList>
    </citation>
    <scope>NUCLEOTIDE SEQUENCE [LARGE SCALE GENOMIC DNA]</scope>
    <source>
        <strain evidence="2">KSC_2009_1</strain>
    </source>
</reference>
<accession>A0A151NXG5</accession>
<gene>
    <name evidence="2" type="ORF">Y1Q_0006273</name>
</gene>
<dbReference type="PANTHER" id="PTHR23120">
    <property type="entry name" value="MAESTRO-RELATED HEAT DOMAIN-CONTAINING"/>
    <property type="match status" value="1"/>
</dbReference>
<protein>
    <recommendedName>
        <fullName evidence="1">Maestro-like HEAT-repeats domain-containing protein</fullName>
    </recommendedName>
</protein>
<evidence type="ECO:0000313" key="3">
    <source>
        <dbReference type="Proteomes" id="UP000050525"/>
    </source>
</evidence>
<feature type="domain" description="Maestro-like HEAT-repeats" evidence="1">
    <location>
        <begin position="1"/>
        <end position="123"/>
    </location>
</feature>
<dbReference type="Proteomes" id="UP000050525">
    <property type="component" value="Unassembled WGS sequence"/>
</dbReference>
<evidence type="ECO:0000313" key="2">
    <source>
        <dbReference type="EMBL" id="KYO41474.1"/>
    </source>
</evidence>
<dbReference type="Pfam" id="PF21047">
    <property type="entry name" value="HEAT_Maestro"/>
    <property type="match status" value="1"/>
</dbReference>
<dbReference type="EMBL" id="AKHW03001628">
    <property type="protein sequence ID" value="KYO41474.1"/>
    <property type="molecule type" value="Genomic_DNA"/>
</dbReference>
<dbReference type="InterPro" id="IPR045206">
    <property type="entry name" value="Maestro_heat-like_prot"/>
</dbReference>
<name>A0A151NXG5_ALLMI</name>
<dbReference type="InterPro" id="IPR048465">
    <property type="entry name" value="Maestro-like_HEAT"/>
</dbReference>